<keyword evidence="2" id="KW-1185">Reference proteome</keyword>
<name>A0AC61RDN0_9BACT</name>
<reference evidence="1" key="1">
    <citation type="submission" date="2019-04" db="EMBL/GenBank/DDBJ databases">
        <title>Microbes associate with the intestines of laboratory mice.</title>
        <authorList>
            <person name="Navarre W."/>
            <person name="Wong E."/>
            <person name="Huang K."/>
            <person name="Tropini C."/>
            <person name="Ng K."/>
            <person name="Yu B."/>
        </authorList>
    </citation>
    <scope>NUCLEOTIDE SEQUENCE</scope>
    <source>
        <strain evidence="1">NM04_E33</strain>
    </source>
</reference>
<protein>
    <submittedName>
        <fullName evidence="1">Aminoacyl-histidine dipeptidase</fullName>
    </submittedName>
</protein>
<dbReference type="EMBL" id="SRYB01000033">
    <property type="protein sequence ID" value="TGY76951.1"/>
    <property type="molecule type" value="Genomic_DNA"/>
</dbReference>
<accession>A0AC61RDN0</accession>
<proteinExistence type="predicted"/>
<organism evidence="1 2">
    <name type="scientific">Lepagella muris</name>
    <dbReference type="NCBI Taxonomy" id="3032870"/>
    <lineage>
        <taxon>Bacteria</taxon>
        <taxon>Pseudomonadati</taxon>
        <taxon>Bacteroidota</taxon>
        <taxon>Bacteroidia</taxon>
        <taxon>Bacteroidales</taxon>
        <taxon>Muribaculaceae</taxon>
        <taxon>Lepagella</taxon>
    </lineage>
</organism>
<dbReference type="Proteomes" id="UP000306319">
    <property type="component" value="Unassembled WGS sequence"/>
</dbReference>
<evidence type="ECO:0000313" key="1">
    <source>
        <dbReference type="EMBL" id="TGY76951.1"/>
    </source>
</evidence>
<sequence length="483" mass="52791">MKITDLEPKLVWQCFDEITRVPRPTHHLDKMKEFLVDWADRHNIAVKVDAVGNVMMSKPATPGHENAPTVILQGHQDMVAEKRGDKVHDFLTDPITTIVDGDWVKADGTTLGADNGLGCASAMAVLLDDSLVHGPIECLYTVDEEQGLIGANGLQPGFVTGSILLNLDSEEHGSLVVGCAGGKVTTCRKPLCVKDAPAGRVYYKVHLNHMKGGHSGMEINLGRGNANQQLCRFLWEMWRKYDLRLAAIDGGGLANAIPREAWAVVGIEPDRSAEFEKDVEIFSDMIHAEFRLAEGDDFTFGAAVVAAPAEVIDPEDALRLVSAVFSCPNGVQGMSNAVEGLVETSCNLASIKIKDGEIVVTVHQRSSVDSRRDEIADRVRSLFEMIGYEVAFDDAYVGWAPNLDSRVLSVAEESFQSLFGRKPKVEALHAGLECGLFLEKMPGLDMISFGPTLKDIHSPGEKANIPSVQEFWKFLCDILRRLA</sequence>
<evidence type="ECO:0000313" key="2">
    <source>
        <dbReference type="Proteomes" id="UP000306319"/>
    </source>
</evidence>
<gene>
    <name evidence="1" type="ORF">E5331_16725</name>
</gene>
<comment type="caution">
    <text evidence="1">The sequence shown here is derived from an EMBL/GenBank/DDBJ whole genome shotgun (WGS) entry which is preliminary data.</text>
</comment>